<dbReference type="Pfam" id="PF00355">
    <property type="entry name" value="Rieske"/>
    <property type="match status" value="1"/>
</dbReference>
<keyword evidence="5" id="KW-0411">Iron-sulfur</keyword>
<dbReference type="PROSITE" id="PS51296">
    <property type="entry name" value="RIESKE"/>
    <property type="match status" value="1"/>
</dbReference>
<dbReference type="GO" id="GO:0004497">
    <property type="term" value="F:monooxygenase activity"/>
    <property type="evidence" value="ECO:0007669"/>
    <property type="project" value="UniProtKB-ARBA"/>
</dbReference>
<dbReference type="InterPro" id="IPR045623">
    <property type="entry name" value="LigXa_C"/>
</dbReference>
<dbReference type="GO" id="GO:0005506">
    <property type="term" value="F:iron ion binding"/>
    <property type="evidence" value="ECO:0007669"/>
    <property type="project" value="InterPro"/>
</dbReference>
<dbReference type="Proteomes" id="UP000030832">
    <property type="component" value="Unassembled WGS sequence"/>
</dbReference>
<proteinExistence type="predicted"/>
<evidence type="ECO:0000256" key="5">
    <source>
        <dbReference type="ARBA" id="ARBA00023014"/>
    </source>
</evidence>
<feature type="domain" description="Rieske" evidence="6">
    <location>
        <begin position="28"/>
        <end position="135"/>
    </location>
</feature>
<dbReference type="Pfam" id="PF19301">
    <property type="entry name" value="LigXa_C"/>
    <property type="match status" value="1"/>
</dbReference>
<keyword evidence="2" id="KW-0479">Metal-binding</keyword>
<evidence type="ECO:0000313" key="7">
    <source>
        <dbReference type="EMBL" id="KHF38621.1"/>
    </source>
</evidence>
<dbReference type="SUPFAM" id="SSF55961">
    <property type="entry name" value="Bet v1-like"/>
    <property type="match status" value="1"/>
</dbReference>
<evidence type="ECO:0000256" key="4">
    <source>
        <dbReference type="ARBA" id="ARBA00023004"/>
    </source>
</evidence>
<dbReference type="OrthoDB" id="9800776at2"/>
<evidence type="ECO:0000256" key="3">
    <source>
        <dbReference type="ARBA" id="ARBA00023002"/>
    </source>
</evidence>
<dbReference type="STRING" id="333138.LQ50_20095"/>
<evidence type="ECO:0000256" key="2">
    <source>
        <dbReference type="ARBA" id="ARBA00022723"/>
    </source>
</evidence>
<dbReference type="InterPro" id="IPR017941">
    <property type="entry name" value="Rieske_2Fe-2S"/>
</dbReference>
<dbReference type="InterPro" id="IPR015881">
    <property type="entry name" value="ARHD_Rieske_2Fe_2S"/>
</dbReference>
<dbReference type="PANTHER" id="PTHR21266:SF59">
    <property type="entry name" value="BLR4922 PROTEIN"/>
    <property type="match status" value="1"/>
</dbReference>
<dbReference type="GO" id="GO:0051537">
    <property type="term" value="F:2 iron, 2 sulfur cluster binding"/>
    <property type="evidence" value="ECO:0007669"/>
    <property type="project" value="UniProtKB-KW"/>
</dbReference>
<reference evidence="7 8" key="1">
    <citation type="submission" date="2014-09" db="EMBL/GenBank/DDBJ databases">
        <title>Genome sequencing and annotation of Bacillus Okhensis strain Kh10-101T.</title>
        <authorList>
            <person name="Prakash J.S."/>
        </authorList>
    </citation>
    <scope>NUCLEOTIDE SEQUENCE [LARGE SCALE GENOMIC DNA]</scope>
    <source>
        <strain evidence="8">Kh10-101T</strain>
    </source>
</reference>
<dbReference type="InterPro" id="IPR036922">
    <property type="entry name" value="Rieske_2Fe-2S_sf"/>
</dbReference>
<dbReference type="SUPFAM" id="SSF50022">
    <property type="entry name" value="ISP domain"/>
    <property type="match status" value="1"/>
</dbReference>
<dbReference type="InterPro" id="IPR050584">
    <property type="entry name" value="Cholesterol_7-desaturase"/>
</dbReference>
<gene>
    <name evidence="7" type="ORF">LQ50_20095</name>
</gene>
<name>A0A0B0IG20_9BACI</name>
<dbReference type="PANTHER" id="PTHR21266">
    <property type="entry name" value="IRON-SULFUR DOMAIN CONTAINING PROTEIN"/>
    <property type="match status" value="1"/>
</dbReference>
<dbReference type="eggNOG" id="COG4638">
    <property type="taxonomic scope" value="Bacteria"/>
</dbReference>
<dbReference type="GO" id="GO:0016705">
    <property type="term" value="F:oxidoreductase activity, acting on paired donors, with incorporation or reduction of molecular oxygen"/>
    <property type="evidence" value="ECO:0007669"/>
    <property type="project" value="UniProtKB-ARBA"/>
</dbReference>
<keyword evidence="3" id="KW-0560">Oxidoreductase</keyword>
<dbReference type="Gene3D" id="2.102.10.10">
    <property type="entry name" value="Rieske [2Fe-2S] iron-sulphur domain"/>
    <property type="match status" value="1"/>
</dbReference>
<dbReference type="AlphaFoldDB" id="A0A0B0IG20"/>
<comment type="caution">
    <text evidence="7">The sequence shown here is derived from an EMBL/GenBank/DDBJ whole genome shotgun (WGS) entry which is preliminary data.</text>
</comment>
<dbReference type="EMBL" id="JRJU01000034">
    <property type="protein sequence ID" value="KHF38621.1"/>
    <property type="molecule type" value="Genomic_DNA"/>
</dbReference>
<organism evidence="7 8">
    <name type="scientific">Halalkalibacter okhensis</name>
    <dbReference type="NCBI Taxonomy" id="333138"/>
    <lineage>
        <taxon>Bacteria</taxon>
        <taxon>Bacillati</taxon>
        <taxon>Bacillota</taxon>
        <taxon>Bacilli</taxon>
        <taxon>Bacillales</taxon>
        <taxon>Bacillaceae</taxon>
        <taxon>Halalkalibacter</taxon>
    </lineage>
</organism>
<keyword evidence="4" id="KW-0408">Iron</keyword>
<dbReference type="CDD" id="cd03479">
    <property type="entry name" value="Rieske_RO_Alpha_PhDO_like"/>
    <property type="match status" value="1"/>
</dbReference>
<dbReference type="RefSeq" id="WP_034632247.1">
    <property type="nucleotide sequence ID" value="NZ_JRJU01000034.1"/>
</dbReference>
<evidence type="ECO:0000256" key="1">
    <source>
        <dbReference type="ARBA" id="ARBA00022714"/>
    </source>
</evidence>
<keyword evidence="1" id="KW-0001">2Fe-2S</keyword>
<evidence type="ECO:0000313" key="8">
    <source>
        <dbReference type="Proteomes" id="UP000030832"/>
    </source>
</evidence>
<sequence length="427" mass="48831">MVLKAEVNERLCRVGEGTPMGEVWRRYWFPALLSEEVPEPDCDPVRVQLLGEKLVAFRDSNGKVALIDRYCPHRRVELFWGRNEECGLRCVYHGWKFDAEGNCVDMPNEPDESNFKNKVKIKSYPTWEAAGVVWTYMGPEEDMPPKPNYEWLRAPDSFVHVSKTFESCNWVQGLEGGIDTSHSSFAHNENIHDKNALRTRVKNPKLEVEKGPSGFTYVGIRDLKEDGVYIRGYQFIMPAQQMRGAMVKWKTGEMEEFPSIAGHIWVPIDDEKTWVYNFIYSGSPDVPFTEEFVMEHESQFGRGPEDVLPGYKLKRNPSNDYLIDRDLQRNKTFTGITGINTQDFALQETSELPFTDRSLEKLGTADSAIIAARQLLLEAAKELEKGEKTLRGQDPETHGNVRGCDKLLPPGNIDWRVALKEDLTAKF</sequence>
<accession>A0A0B0IG20</accession>
<dbReference type="PROSITE" id="PS00570">
    <property type="entry name" value="RING_HYDROXYL_ALPHA"/>
    <property type="match status" value="1"/>
</dbReference>
<protein>
    <recommendedName>
        <fullName evidence="6">Rieske domain-containing protein</fullName>
    </recommendedName>
</protein>
<evidence type="ECO:0000259" key="6">
    <source>
        <dbReference type="PROSITE" id="PS51296"/>
    </source>
</evidence>
<keyword evidence="8" id="KW-1185">Reference proteome</keyword>